<dbReference type="AlphaFoldDB" id="K0M9V2"/>
<dbReference type="KEGG" id="bpar:BN117_0139"/>
<gene>
    <name evidence="2" type="ordered locus">BN117_0139</name>
</gene>
<organism evidence="2 3">
    <name type="scientific">Bordetella parapertussis (strain Bpp5)</name>
    <dbReference type="NCBI Taxonomy" id="1208660"/>
    <lineage>
        <taxon>Bacteria</taxon>
        <taxon>Pseudomonadati</taxon>
        <taxon>Pseudomonadota</taxon>
        <taxon>Betaproteobacteria</taxon>
        <taxon>Burkholderiales</taxon>
        <taxon>Alcaligenaceae</taxon>
        <taxon>Bordetella</taxon>
    </lineage>
</organism>
<dbReference type="EMBL" id="HE965803">
    <property type="protein sequence ID" value="CCJ47472.1"/>
    <property type="molecule type" value="Genomic_DNA"/>
</dbReference>
<feature type="transmembrane region" description="Helical" evidence="1">
    <location>
        <begin position="12"/>
        <end position="30"/>
    </location>
</feature>
<keyword evidence="1" id="KW-0472">Membrane</keyword>
<keyword evidence="1" id="KW-1133">Transmembrane helix</keyword>
<evidence type="ECO:0000256" key="1">
    <source>
        <dbReference type="SAM" id="Phobius"/>
    </source>
</evidence>
<name>K0M9V2_BORPB</name>
<accession>K0M9V2</accession>
<dbReference type="HOGENOM" id="CLU_1164096_0_0_4"/>
<protein>
    <submittedName>
        <fullName evidence="2">Membrane protein</fullName>
    </submittedName>
</protein>
<dbReference type="Proteomes" id="UP000008035">
    <property type="component" value="Chromosome"/>
</dbReference>
<proteinExistence type="predicted"/>
<evidence type="ECO:0000313" key="2">
    <source>
        <dbReference type="EMBL" id="CCJ47472.1"/>
    </source>
</evidence>
<evidence type="ECO:0000313" key="3">
    <source>
        <dbReference type="Proteomes" id="UP000008035"/>
    </source>
</evidence>
<reference evidence="2 3" key="1">
    <citation type="journal article" date="2012" name="BMC Genomics">
        <title>Comparative genomics of the classical Bordetella subspecies: the evolution and exchange of virulence-associated diversity amongst closely related pathogens.</title>
        <authorList>
            <person name="Park J."/>
            <person name="Zhang Y."/>
            <person name="Buboltz A.M."/>
            <person name="Zhang X."/>
            <person name="Schuster S.C."/>
            <person name="Ahuja U."/>
            <person name="Liu M."/>
            <person name="Miller J.F."/>
            <person name="Sebaihia M."/>
            <person name="Bentley S.D."/>
            <person name="Parkhill J."/>
            <person name="Harvill E.T."/>
        </authorList>
    </citation>
    <scope>NUCLEOTIDE SEQUENCE [LARGE SCALE GENOMIC DNA]</scope>
    <source>
        <strain evidence="2 3">Bpp5</strain>
    </source>
</reference>
<keyword evidence="1" id="KW-0812">Transmembrane</keyword>
<sequence>MAQFFLCNRPAVIVPSIIVAGLLVAGLWGGTRAPGDDAHADVRMLQLDTAPLACLPPAAVQQIKQKLDDIEPAYQACRDELEKRTKGMGLDDKGLRVVFATLTAHASATYGNTTAYDRAALLKADDLTSVGYLLLLGHFMQALNVPSNSMRIIGFQGGDRQLRPRHDHCRPDQPAARSHYWHGRENQLRRSAQRPKIGCRSHSSLLYAHRSGPEKYADQCVERRIQWPVPPLRPSLFL</sequence>